<organism evidence="1 2">
    <name type="scientific">Vibrio gazogenes</name>
    <dbReference type="NCBI Taxonomy" id="687"/>
    <lineage>
        <taxon>Bacteria</taxon>
        <taxon>Pseudomonadati</taxon>
        <taxon>Pseudomonadota</taxon>
        <taxon>Gammaproteobacteria</taxon>
        <taxon>Vibrionales</taxon>
        <taxon>Vibrionaceae</taxon>
        <taxon>Vibrio</taxon>
    </lineage>
</organism>
<evidence type="ECO:0000313" key="1">
    <source>
        <dbReference type="EMBL" id="ASA55253.1"/>
    </source>
</evidence>
<dbReference type="EMBL" id="CP018835">
    <property type="protein sequence ID" value="ASA55253.1"/>
    <property type="molecule type" value="Genomic_DNA"/>
</dbReference>
<accession>A0A1Z2SDJ0</accession>
<proteinExistence type="predicted"/>
<sequence>MVNLLLKKKRLNSKSCDIFTFPYDSLIHEFWSYRFEVVCHVAEEPRFGVADIDKIRHDPCCWLVASRVQWCFDICQMLDEQISVS</sequence>
<evidence type="ECO:0000313" key="2">
    <source>
        <dbReference type="Proteomes" id="UP000196708"/>
    </source>
</evidence>
<dbReference type="AlphaFoldDB" id="A0A1Z2SDJ0"/>
<dbReference type="KEGG" id="vga:BSQ33_05630"/>
<protein>
    <submittedName>
        <fullName evidence="1">Uncharacterized protein</fullName>
    </submittedName>
</protein>
<reference evidence="1 2" key="1">
    <citation type="submission" date="2016-12" db="EMBL/GenBank/DDBJ databases">
        <authorList>
            <person name="Song W.-J."/>
            <person name="Kurnit D.M."/>
        </authorList>
    </citation>
    <scope>NUCLEOTIDE SEQUENCE [LARGE SCALE GENOMIC DNA]</scope>
    <source>
        <strain evidence="1 2">ATCC 43942</strain>
    </source>
</reference>
<name>A0A1Z2SDJ0_VIBGA</name>
<dbReference type="Proteomes" id="UP000196708">
    <property type="component" value="Chromosome 1"/>
</dbReference>
<gene>
    <name evidence="1" type="ORF">BSQ33_05630</name>
</gene>